<feature type="domain" description="Methyltransferase type 11" evidence="1">
    <location>
        <begin position="47"/>
        <end position="141"/>
    </location>
</feature>
<gene>
    <name evidence="2" type="ORF">OE647_17015</name>
</gene>
<dbReference type="PANTHER" id="PTHR42912">
    <property type="entry name" value="METHYLTRANSFERASE"/>
    <property type="match status" value="1"/>
</dbReference>
<dbReference type="InterPro" id="IPR050508">
    <property type="entry name" value="Methyltransf_Superfamily"/>
</dbReference>
<reference evidence="2 3" key="1">
    <citation type="submission" date="2022-10" db="EMBL/GenBank/DDBJ databases">
        <title>Defluviimonas sp. nov., isolated from ocean surface water.</title>
        <authorList>
            <person name="He W."/>
            <person name="Wang L."/>
            <person name="Zhang D.-F."/>
        </authorList>
    </citation>
    <scope>NUCLEOTIDE SEQUENCE [LARGE SCALE GENOMIC DNA]</scope>
    <source>
        <strain evidence="2 3">WL0075</strain>
    </source>
</reference>
<dbReference type="Pfam" id="PF08241">
    <property type="entry name" value="Methyltransf_11"/>
    <property type="match status" value="1"/>
</dbReference>
<dbReference type="EMBL" id="JAOWLA010000018">
    <property type="protein sequence ID" value="MCV2866420.1"/>
    <property type="molecule type" value="Genomic_DNA"/>
</dbReference>
<proteinExistence type="predicted"/>
<protein>
    <submittedName>
        <fullName evidence="2">Methyltransferase domain-containing protein</fullName>
    </submittedName>
</protein>
<dbReference type="CDD" id="cd02440">
    <property type="entry name" value="AdoMet_MTases"/>
    <property type="match status" value="1"/>
</dbReference>
<name>A0ABT2Z5S3_9RHOB</name>
<keyword evidence="3" id="KW-1185">Reference proteome</keyword>
<evidence type="ECO:0000313" key="2">
    <source>
        <dbReference type="EMBL" id="MCV2866420.1"/>
    </source>
</evidence>
<dbReference type="SUPFAM" id="SSF53335">
    <property type="entry name" value="S-adenosyl-L-methionine-dependent methyltransferases"/>
    <property type="match status" value="1"/>
</dbReference>
<dbReference type="InterPro" id="IPR029063">
    <property type="entry name" value="SAM-dependent_MTases_sf"/>
</dbReference>
<evidence type="ECO:0000313" key="3">
    <source>
        <dbReference type="Proteomes" id="UP001652503"/>
    </source>
</evidence>
<dbReference type="RefSeq" id="WP_263722953.1">
    <property type="nucleotide sequence ID" value="NZ_JAOWLA010000018.1"/>
</dbReference>
<dbReference type="InterPro" id="IPR013216">
    <property type="entry name" value="Methyltransf_11"/>
</dbReference>
<keyword evidence="2" id="KW-0808">Transferase</keyword>
<comment type="caution">
    <text evidence="2">The sequence shown here is derived from an EMBL/GenBank/DDBJ whole genome shotgun (WGS) entry which is preliminary data.</text>
</comment>
<dbReference type="GO" id="GO:0008168">
    <property type="term" value="F:methyltransferase activity"/>
    <property type="evidence" value="ECO:0007669"/>
    <property type="project" value="UniProtKB-KW"/>
</dbReference>
<accession>A0ABT2Z5S3</accession>
<sequence>MTLDTLSPAARMWGAPGEPYDGISFGLSDTIAHTVQALWPRPGERVLDIGTGTGWAARLAAWRGAEVTGVDIAPGMLQAAERLSARLDPRPVFRPAAAEALPFPDAQFDGVISTYGVIFSDAPSTAVAEMARVLRPGGRLALATWADRAGGYIADFFALLGAWSDAPPPSTPASPSPFDWGREDWLRQVVGARFEIEIREQVTTLYAPDVPTVWQEYLNGFGPVAATHAALPPERREAFRAAFAELHRPFATGLGLVIPRTALVVRGVRR</sequence>
<dbReference type="Gene3D" id="3.40.50.150">
    <property type="entry name" value="Vaccinia Virus protein VP39"/>
    <property type="match status" value="1"/>
</dbReference>
<evidence type="ECO:0000259" key="1">
    <source>
        <dbReference type="Pfam" id="PF08241"/>
    </source>
</evidence>
<dbReference type="GO" id="GO:0032259">
    <property type="term" value="P:methylation"/>
    <property type="evidence" value="ECO:0007669"/>
    <property type="project" value="UniProtKB-KW"/>
</dbReference>
<keyword evidence="2" id="KW-0489">Methyltransferase</keyword>
<dbReference type="Proteomes" id="UP001652503">
    <property type="component" value="Unassembled WGS sequence"/>
</dbReference>
<organism evidence="2 3">
    <name type="scientific">Albidovulum sediminicola</name>
    <dbReference type="NCBI Taxonomy" id="2984331"/>
    <lineage>
        <taxon>Bacteria</taxon>
        <taxon>Pseudomonadati</taxon>
        <taxon>Pseudomonadota</taxon>
        <taxon>Alphaproteobacteria</taxon>
        <taxon>Rhodobacterales</taxon>
        <taxon>Paracoccaceae</taxon>
        <taxon>Albidovulum</taxon>
    </lineage>
</organism>